<accession>A0A5B9QAX4</accession>
<proteinExistence type="predicted"/>
<evidence type="ECO:0000313" key="1">
    <source>
        <dbReference type="EMBL" id="QEG34056.1"/>
    </source>
</evidence>
<name>A0A5B9QAX4_9BACT</name>
<dbReference type="Proteomes" id="UP000323917">
    <property type="component" value="Chromosome"/>
</dbReference>
<reference evidence="1 2" key="1">
    <citation type="submission" date="2019-08" db="EMBL/GenBank/DDBJ databases">
        <title>Deep-cultivation of Planctomycetes and their phenomic and genomic characterization uncovers novel biology.</title>
        <authorList>
            <person name="Wiegand S."/>
            <person name="Jogler M."/>
            <person name="Boedeker C."/>
            <person name="Pinto D."/>
            <person name="Vollmers J."/>
            <person name="Rivas-Marin E."/>
            <person name="Kohn T."/>
            <person name="Peeters S.H."/>
            <person name="Heuer A."/>
            <person name="Rast P."/>
            <person name="Oberbeckmann S."/>
            <person name="Bunk B."/>
            <person name="Jeske O."/>
            <person name="Meyerdierks A."/>
            <person name="Storesund J.E."/>
            <person name="Kallscheuer N."/>
            <person name="Luecker S."/>
            <person name="Lage O.M."/>
            <person name="Pohl T."/>
            <person name="Merkel B.J."/>
            <person name="Hornburger P."/>
            <person name="Mueller R.-W."/>
            <person name="Bruemmer F."/>
            <person name="Labrenz M."/>
            <person name="Spormann A.M."/>
            <person name="Op den Camp H."/>
            <person name="Overmann J."/>
            <person name="Amann R."/>
            <person name="Jetten M.S.M."/>
            <person name="Mascher T."/>
            <person name="Medema M.H."/>
            <person name="Devos D.P."/>
            <person name="Kaster A.-K."/>
            <person name="Ovreas L."/>
            <person name="Rohde M."/>
            <person name="Galperin M.Y."/>
            <person name="Jogler C."/>
        </authorList>
    </citation>
    <scope>NUCLEOTIDE SEQUENCE [LARGE SCALE GENOMIC DNA]</scope>
    <source>
        <strain evidence="1 2">Pr1d</strain>
    </source>
</reference>
<dbReference type="OrthoDB" id="277143at2"/>
<evidence type="ECO:0000313" key="2">
    <source>
        <dbReference type="Proteomes" id="UP000323917"/>
    </source>
</evidence>
<keyword evidence="2" id="KW-1185">Reference proteome</keyword>
<gene>
    <name evidence="1" type="ORF">Pr1d_13280</name>
</gene>
<protein>
    <submittedName>
        <fullName evidence="1">Uncharacterized protein</fullName>
    </submittedName>
</protein>
<dbReference type="EMBL" id="CP042913">
    <property type="protein sequence ID" value="QEG34056.1"/>
    <property type="molecule type" value="Genomic_DNA"/>
</dbReference>
<dbReference type="KEGG" id="bgok:Pr1d_13280"/>
<organism evidence="1 2">
    <name type="scientific">Bythopirellula goksoeyrii</name>
    <dbReference type="NCBI Taxonomy" id="1400387"/>
    <lineage>
        <taxon>Bacteria</taxon>
        <taxon>Pseudomonadati</taxon>
        <taxon>Planctomycetota</taxon>
        <taxon>Planctomycetia</taxon>
        <taxon>Pirellulales</taxon>
        <taxon>Lacipirellulaceae</taxon>
        <taxon>Bythopirellula</taxon>
    </lineage>
</organism>
<sequence length="100" mass="11540">MLERHERIHNFEEIRCYVVETLSKMELLKSDCCHLTVRMLSRAGKPCGVYFCLHGPRAVRLSAIWETDSNSILFYGSGGERVQRTRLKEAPKLPLEETVC</sequence>
<dbReference type="AlphaFoldDB" id="A0A5B9QAX4"/>